<dbReference type="SUPFAM" id="SSF54791">
    <property type="entry name" value="Eukaryotic type KH-domain (KH-domain type I)"/>
    <property type="match status" value="1"/>
</dbReference>
<name>R7QC89_CHOCR</name>
<dbReference type="Gramene" id="CDF35403">
    <property type="protein sequence ID" value="CDF35403"/>
    <property type="gene ID" value="CHC_T00010331001"/>
</dbReference>
<keyword evidence="8" id="KW-1185">Reference proteome</keyword>
<sequence>MSAPRERKRPRRSRWEPVDERVKERRELQARLDRITSTIATNAIPVDELCRSPSPEPRYDARGKRVNTRYDRALDKLEMERFKLCARLGQLDPTFRPPHGMRALKFSDKLFIPKEKEGTLNFIGRILGPRGNTQKRLEKDYNCKVAIRGKGSVKDGRARGPSQPEDSEQLHVIITAEGMDAKDRIAQCKIKIMDILQPRPDDANDHKQAQLRELAQLNGTLRDQDRDFRSPAARGAFDRASGRIACAICGESSHPTPDCPKKGPKPPDDANLDADYVAFMAELNGVDPTSPKPPSQPNSDAPTAPHDRRHPTQRPTPPWLLPGAFATRPAPPPPPADLRPAPPGHPPMPHDPYAPPYVHHPAPPPYANPPPYGAPPYRPVRSPPAYGQGRGAPHQYPPRMYMANDPHAAPPDQRYGADNYPPPPPPPAIHKGPDLPPPPPPPPARDFPPPPPPG</sequence>
<feature type="region of interest" description="Disordered" evidence="5">
    <location>
        <begin position="251"/>
        <end position="272"/>
    </location>
</feature>
<accession>R7QC89</accession>
<dbReference type="PhylomeDB" id="R7QC89"/>
<feature type="domain" description="K Homology" evidence="6">
    <location>
        <begin position="104"/>
        <end position="197"/>
    </location>
</feature>
<dbReference type="InterPro" id="IPR036612">
    <property type="entry name" value="KH_dom_type_1_sf"/>
</dbReference>
<dbReference type="InterPro" id="IPR004087">
    <property type="entry name" value="KH_dom"/>
</dbReference>
<keyword evidence="1" id="KW-0479">Metal-binding</keyword>
<dbReference type="PRINTS" id="PR01217">
    <property type="entry name" value="PRICHEXTENSN"/>
</dbReference>
<keyword evidence="3" id="KW-0862">Zinc</keyword>
<protein>
    <submittedName>
        <fullName evidence="7">Splicing factor SF1, predicted</fullName>
    </submittedName>
</protein>
<dbReference type="AlphaFoldDB" id="R7QC89"/>
<evidence type="ECO:0000259" key="6">
    <source>
        <dbReference type="SMART" id="SM00322"/>
    </source>
</evidence>
<evidence type="ECO:0000256" key="2">
    <source>
        <dbReference type="ARBA" id="ARBA00022771"/>
    </source>
</evidence>
<feature type="compositionally biased region" description="Pro residues" evidence="5">
    <location>
        <begin position="329"/>
        <end position="355"/>
    </location>
</feature>
<dbReference type="GO" id="GO:0008270">
    <property type="term" value="F:zinc ion binding"/>
    <property type="evidence" value="ECO:0007669"/>
    <property type="project" value="UniProtKB-KW"/>
</dbReference>
<keyword evidence="4" id="KW-0694">RNA-binding</keyword>
<feature type="compositionally biased region" description="Pro residues" evidence="5">
    <location>
        <begin position="361"/>
        <end position="382"/>
    </location>
</feature>
<evidence type="ECO:0000313" key="8">
    <source>
        <dbReference type="Proteomes" id="UP000012073"/>
    </source>
</evidence>
<evidence type="ECO:0000256" key="5">
    <source>
        <dbReference type="SAM" id="MobiDB-lite"/>
    </source>
</evidence>
<feature type="compositionally biased region" description="Basic residues" evidence="5">
    <location>
        <begin position="1"/>
        <end position="12"/>
    </location>
</feature>
<dbReference type="InterPro" id="IPR047086">
    <property type="entry name" value="SF1-HH_sf"/>
</dbReference>
<evidence type="ECO:0000313" key="7">
    <source>
        <dbReference type="EMBL" id="CDF35403.1"/>
    </source>
</evidence>
<proteinExistence type="predicted"/>
<organism evidence="7 8">
    <name type="scientific">Chondrus crispus</name>
    <name type="common">Carrageen Irish moss</name>
    <name type="synonym">Polymorpha crispa</name>
    <dbReference type="NCBI Taxonomy" id="2769"/>
    <lineage>
        <taxon>Eukaryota</taxon>
        <taxon>Rhodophyta</taxon>
        <taxon>Florideophyceae</taxon>
        <taxon>Rhodymeniophycidae</taxon>
        <taxon>Gigartinales</taxon>
        <taxon>Gigartinaceae</taxon>
        <taxon>Chondrus</taxon>
    </lineage>
</organism>
<dbReference type="OrthoDB" id="10021397at2759"/>
<dbReference type="InterPro" id="IPR055256">
    <property type="entry name" value="KH_1_KHDC4/BBP-like"/>
</dbReference>
<keyword evidence="2" id="KW-0863">Zinc-finger</keyword>
<feature type="region of interest" description="Disordered" evidence="5">
    <location>
        <begin position="216"/>
        <end position="236"/>
    </location>
</feature>
<gene>
    <name evidence="7" type="ORF">CHC_T00010331001</name>
</gene>
<dbReference type="InterPro" id="IPR032570">
    <property type="entry name" value="SF1-HH"/>
</dbReference>
<feature type="compositionally biased region" description="Basic and acidic residues" evidence="5">
    <location>
        <begin position="259"/>
        <end position="268"/>
    </location>
</feature>
<feature type="region of interest" description="Disordered" evidence="5">
    <location>
        <begin position="1"/>
        <end position="20"/>
    </location>
</feature>
<dbReference type="PANTHER" id="PTHR11208">
    <property type="entry name" value="RNA-BINDING PROTEIN RELATED"/>
    <property type="match status" value="1"/>
</dbReference>
<dbReference type="RefSeq" id="XP_005715222.1">
    <property type="nucleotide sequence ID" value="XM_005715165.1"/>
</dbReference>
<evidence type="ECO:0000256" key="4">
    <source>
        <dbReference type="ARBA" id="ARBA00022884"/>
    </source>
</evidence>
<dbReference type="Gene3D" id="6.10.140.1790">
    <property type="match status" value="1"/>
</dbReference>
<evidence type="ECO:0000256" key="3">
    <source>
        <dbReference type="ARBA" id="ARBA00022833"/>
    </source>
</evidence>
<dbReference type="KEGG" id="ccp:CHC_T00010331001"/>
<dbReference type="Gene3D" id="3.30.1370.10">
    <property type="entry name" value="K Homology domain, type 1"/>
    <property type="match status" value="1"/>
</dbReference>
<dbReference type="EMBL" id="HG001729">
    <property type="protein sequence ID" value="CDF35403.1"/>
    <property type="molecule type" value="Genomic_DNA"/>
</dbReference>
<dbReference type="InterPro" id="IPR045071">
    <property type="entry name" value="BBP-like"/>
</dbReference>
<dbReference type="Proteomes" id="UP000012073">
    <property type="component" value="Unassembled WGS sequence"/>
</dbReference>
<dbReference type="Pfam" id="PF22675">
    <property type="entry name" value="KH-I_KHDC4-BBP"/>
    <property type="match status" value="1"/>
</dbReference>
<reference evidence="8" key="1">
    <citation type="journal article" date="2013" name="Proc. Natl. Acad. Sci. U.S.A.">
        <title>Genome structure and metabolic features in the red seaweed Chondrus crispus shed light on evolution of the Archaeplastida.</title>
        <authorList>
            <person name="Collen J."/>
            <person name="Porcel B."/>
            <person name="Carre W."/>
            <person name="Ball S.G."/>
            <person name="Chaparro C."/>
            <person name="Tonon T."/>
            <person name="Barbeyron T."/>
            <person name="Michel G."/>
            <person name="Noel B."/>
            <person name="Valentin K."/>
            <person name="Elias M."/>
            <person name="Artiguenave F."/>
            <person name="Arun A."/>
            <person name="Aury J.M."/>
            <person name="Barbosa-Neto J.F."/>
            <person name="Bothwell J.H."/>
            <person name="Bouget F.Y."/>
            <person name="Brillet L."/>
            <person name="Cabello-Hurtado F."/>
            <person name="Capella-Gutierrez S."/>
            <person name="Charrier B."/>
            <person name="Cladiere L."/>
            <person name="Cock J.M."/>
            <person name="Coelho S.M."/>
            <person name="Colleoni C."/>
            <person name="Czjzek M."/>
            <person name="Da Silva C."/>
            <person name="Delage L."/>
            <person name="Denoeud F."/>
            <person name="Deschamps P."/>
            <person name="Dittami S.M."/>
            <person name="Gabaldon T."/>
            <person name="Gachon C.M."/>
            <person name="Groisillier A."/>
            <person name="Herve C."/>
            <person name="Jabbari K."/>
            <person name="Katinka M."/>
            <person name="Kloareg B."/>
            <person name="Kowalczyk N."/>
            <person name="Labadie K."/>
            <person name="Leblanc C."/>
            <person name="Lopez P.J."/>
            <person name="McLachlan D.H."/>
            <person name="Meslet-Cladiere L."/>
            <person name="Moustafa A."/>
            <person name="Nehr Z."/>
            <person name="Nyvall Collen P."/>
            <person name="Panaud O."/>
            <person name="Partensky F."/>
            <person name="Poulain J."/>
            <person name="Rensing S.A."/>
            <person name="Rousvoal S."/>
            <person name="Samson G."/>
            <person name="Symeonidi A."/>
            <person name="Weissenbach J."/>
            <person name="Zambounis A."/>
            <person name="Wincker P."/>
            <person name="Boyen C."/>
        </authorList>
    </citation>
    <scope>NUCLEOTIDE SEQUENCE [LARGE SCALE GENOMIC DNA]</scope>
    <source>
        <strain evidence="8">cv. Stackhouse</strain>
    </source>
</reference>
<dbReference type="SMART" id="SM00322">
    <property type="entry name" value="KH"/>
    <property type="match status" value="1"/>
</dbReference>
<dbReference type="GeneID" id="17322951"/>
<dbReference type="OMA" id="EDSNCKI"/>
<dbReference type="GO" id="GO:0003723">
    <property type="term" value="F:RNA binding"/>
    <property type="evidence" value="ECO:0007669"/>
    <property type="project" value="UniProtKB-KW"/>
</dbReference>
<dbReference type="STRING" id="2769.R7QC89"/>
<evidence type="ECO:0000256" key="1">
    <source>
        <dbReference type="ARBA" id="ARBA00022723"/>
    </source>
</evidence>
<dbReference type="Pfam" id="PF16275">
    <property type="entry name" value="SF1-HH"/>
    <property type="match status" value="1"/>
</dbReference>
<feature type="compositionally biased region" description="Pro residues" evidence="5">
    <location>
        <begin position="420"/>
        <end position="454"/>
    </location>
</feature>
<feature type="region of interest" description="Disordered" evidence="5">
    <location>
        <begin position="284"/>
        <end position="454"/>
    </location>
</feature>